<reference evidence="3" key="1">
    <citation type="submission" date="2018-01" db="EMBL/GenBank/DDBJ databases">
        <authorList>
            <person name="Kerou L M."/>
        </authorList>
    </citation>
    <scope>NUCLEOTIDE SEQUENCE [LARGE SCALE GENOMIC DNA]</scope>
    <source>
        <strain evidence="3">SCU2</strain>
    </source>
</reference>
<name>A0A2K5APC6_9ARCH</name>
<sequence>MDMLLVASIQLYHFLEALVDSINHAVESAVRDSTEEPLTFIPSSIEVGIRCSLEYNADDGVYIMPSNALVANYYGKGKDAIIQARISPIPRSSSTPASSGAGAGAGSSIDVQDMEGGGE</sequence>
<protein>
    <submittedName>
        <fullName evidence="2">Uncharacterized protein</fullName>
    </submittedName>
</protein>
<dbReference type="AlphaFoldDB" id="A0A2K5APC6"/>
<evidence type="ECO:0000313" key="2">
    <source>
        <dbReference type="EMBL" id="SPC33496.1"/>
    </source>
</evidence>
<proteinExistence type="predicted"/>
<evidence type="ECO:0000256" key="1">
    <source>
        <dbReference type="SAM" id="MobiDB-lite"/>
    </source>
</evidence>
<evidence type="ECO:0000313" key="3">
    <source>
        <dbReference type="Proteomes" id="UP000236248"/>
    </source>
</evidence>
<accession>A0A2K5APC6</accession>
<dbReference type="Proteomes" id="UP000236248">
    <property type="component" value="Chromosome NCAV"/>
</dbReference>
<dbReference type="KEGG" id="ncv:NCAV_0302"/>
<gene>
    <name evidence="2" type="ORF">NCAV_0302</name>
</gene>
<dbReference type="RefSeq" id="WP_148695110.1">
    <property type="nucleotide sequence ID" value="NZ_LT981265.1"/>
</dbReference>
<dbReference type="EMBL" id="LT981265">
    <property type="protein sequence ID" value="SPC33496.1"/>
    <property type="molecule type" value="Genomic_DNA"/>
</dbReference>
<organism evidence="2 3">
    <name type="scientific">Candidatus Nitrosocaldus cavascurensis</name>
    <dbReference type="NCBI Taxonomy" id="2058097"/>
    <lineage>
        <taxon>Archaea</taxon>
        <taxon>Nitrososphaerota</taxon>
        <taxon>Nitrososphaeria</taxon>
        <taxon>Candidatus Nitrosocaldales</taxon>
        <taxon>Candidatus Nitrosocaldaceae</taxon>
        <taxon>Candidatus Nitrosocaldus</taxon>
    </lineage>
</organism>
<keyword evidence="3" id="KW-1185">Reference proteome</keyword>
<feature type="region of interest" description="Disordered" evidence="1">
    <location>
        <begin position="90"/>
        <end position="119"/>
    </location>
</feature>
<dbReference type="GeneID" id="41594401"/>
<feature type="compositionally biased region" description="Low complexity" evidence="1">
    <location>
        <begin position="90"/>
        <end position="100"/>
    </location>
</feature>